<organism evidence="2 3">
    <name type="scientific">Piloderma croceum (strain F 1598)</name>
    <dbReference type="NCBI Taxonomy" id="765440"/>
    <lineage>
        <taxon>Eukaryota</taxon>
        <taxon>Fungi</taxon>
        <taxon>Dikarya</taxon>
        <taxon>Basidiomycota</taxon>
        <taxon>Agaricomycotina</taxon>
        <taxon>Agaricomycetes</taxon>
        <taxon>Agaricomycetidae</taxon>
        <taxon>Atheliales</taxon>
        <taxon>Atheliaceae</taxon>
        <taxon>Piloderma</taxon>
    </lineage>
</organism>
<dbReference type="HOGENOM" id="CLU_1548206_0_0_1"/>
<dbReference type="AlphaFoldDB" id="A0A0C3AP91"/>
<sequence length="173" mass="20390">METDENPPREGKLQTVPPPPPDAPPTPGAESESDDDLPPAQPVRKDKSHVKRPDDFTDTKQWDKFQRQLFVYVVDNRKDFNQKDEKIIHFQLSFMMVGLPEKFTANFVDSIIDTYKKQKRYREGYMIIEPKIDWGTAYDFKERCNKAFRDQSKKVNTENHLCLWTNIYAQTFI</sequence>
<name>A0A0C3AP91_PILCF</name>
<proteinExistence type="predicted"/>
<keyword evidence="3" id="KW-1185">Reference proteome</keyword>
<reference evidence="2 3" key="1">
    <citation type="submission" date="2014-04" db="EMBL/GenBank/DDBJ databases">
        <authorList>
            <consortium name="DOE Joint Genome Institute"/>
            <person name="Kuo A."/>
            <person name="Tarkka M."/>
            <person name="Buscot F."/>
            <person name="Kohler A."/>
            <person name="Nagy L.G."/>
            <person name="Floudas D."/>
            <person name="Copeland A."/>
            <person name="Barry K.W."/>
            <person name="Cichocki N."/>
            <person name="Veneault-Fourrey C."/>
            <person name="LaButti K."/>
            <person name="Lindquist E.A."/>
            <person name="Lipzen A."/>
            <person name="Lundell T."/>
            <person name="Morin E."/>
            <person name="Murat C."/>
            <person name="Sun H."/>
            <person name="Tunlid A."/>
            <person name="Henrissat B."/>
            <person name="Grigoriev I.V."/>
            <person name="Hibbett D.S."/>
            <person name="Martin F."/>
            <person name="Nordberg H.P."/>
            <person name="Cantor M.N."/>
            <person name="Hua S.X."/>
        </authorList>
    </citation>
    <scope>NUCLEOTIDE SEQUENCE [LARGE SCALE GENOMIC DNA]</scope>
    <source>
        <strain evidence="2 3">F 1598</strain>
    </source>
</reference>
<dbReference type="Proteomes" id="UP000054166">
    <property type="component" value="Unassembled WGS sequence"/>
</dbReference>
<dbReference type="EMBL" id="KN833043">
    <property type="protein sequence ID" value="KIM75693.1"/>
    <property type="molecule type" value="Genomic_DNA"/>
</dbReference>
<evidence type="ECO:0000256" key="1">
    <source>
        <dbReference type="SAM" id="MobiDB-lite"/>
    </source>
</evidence>
<dbReference type="OrthoDB" id="2681631at2759"/>
<reference evidence="3" key="2">
    <citation type="submission" date="2015-01" db="EMBL/GenBank/DDBJ databases">
        <title>Evolutionary Origins and Diversification of the Mycorrhizal Mutualists.</title>
        <authorList>
            <consortium name="DOE Joint Genome Institute"/>
            <consortium name="Mycorrhizal Genomics Consortium"/>
            <person name="Kohler A."/>
            <person name="Kuo A."/>
            <person name="Nagy L.G."/>
            <person name="Floudas D."/>
            <person name="Copeland A."/>
            <person name="Barry K.W."/>
            <person name="Cichocki N."/>
            <person name="Veneault-Fourrey C."/>
            <person name="LaButti K."/>
            <person name="Lindquist E.A."/>
            <person name="Lipzen A."/>
            <person name="Lundell T."/>
            <person name="Morin E."/>
            <person name="Murat C."/>
            <person name="Riley R."/>
            <person name="Ohm R."/>
            <person name="Sun H."/>
            <person name="Tunlid A."/>
            <person name="Henrissat B."/>
            <person name="Grigoriev I.V."/>
            <person name="Hibbett D.S."/>
            <person name="Martin F."/>
        </authorList>
    </citation>
    <scope>NUCLEOTIDE SEQUENCE [LARGE SCALE GENOMIC DNA]</scope>
    <source>
        <strain evidence="3">F 1598</strain>
    </source>
</reference>
<feature type="compositionally biased region" description="Basic and acidic residues" evidence="1">
    <location>
        <begin position="1"/>
        <end position="12"/>
    </location>
</feature>
<dbReference type="InParanoid" id="A0A0C3AP91"/>
<gene>
    <name evidence="2" type="ORF">PILCRDRAFT_13346</name>
</gene>
<evidence type="ECO:0000313" key="2">
    <source>
        <dbReference type="EMBL" id="KIM75693.1"/>
    </source>
</evidence>
<feature type="compositionally biased region" description="Pro residues" evidence="1">
    <location>
        <begin position="16"/>
        <end position="27"/>
    </location>
</feature>
<protein>
    <submittedName>
        <fullName evidence="2">Uncharacterized protein</fullName>
    </submittedName>
</protein>
<accession>A0A0C3AP91</accession>
<evidence type="ECO:0000313" key="3">
    <source>
        <dbReference type="Proteomes" id="UP000054166"/>
    </source>
</evidence>
<feature type="region of interest" description="Disordered" evidence="1">
    <location>
        <begin position="1"/>
        <end position="56"/>
    </location>
</feature>